<name>A0A4C2ABQ7_EUMVA</name>
<gene>
    <name evidence="2" type="ORF">EVAR_69956_1</name>
</gene>
<dbReference type="AlphaFoldDB" id="A0A4C2ABQ7"/>
<evidence type="ECO:0000313" key="2">
    <source>
        <dbReference type="EMBL" id="GBP98281.1"/>
    </source>
</evidence>
<proteinExistence type="predicted"/>
<dbReference type="Proteomes" id="UP000299102">
    <property type="component" value="Unassembled WGS sequence"/>
</dbReference>
<dbReference type="EMBL" id="BGZK01003107">
    <property type="protein sequence ID" value="GBP98281.1"/>
    <property type="molecule type" value="Genomic_DNA"/>
</dbReference>
<reference evidence="2 3" key="1">
    <citation type="journal article" date="2019" name="Commun. Biol.">
        <title>The bagworm genome reveals a unique fibroin gene that provides high tensile strength.</title>
        <authorList>
            <person name="Kono N."/>
            <person name="Nakamura H."/>
            <person name="Ohtoshi R."/>
            <person name="Tomita M."/>
            <person name="Numata K."/>
            <person name="Arakawa K."/>
        </authorList>
    </citation>
    <scope>NUCLEOTIDE SEQUENCE [LARGE SCALE GENOMIC DNA]</scope>
</reference>
<evidence type="ECO:0000256" key="1">
    <source>
        <dbReference type="SAM" id="MobiDB-lite"/>
    </source>
</evidence>
<accession>A0A4C2ABQ7</accession>
<organism evidence="2 3">
    <name type="scientific">Eumeta variegata</name>
    <name type="common">Bagworm moth</name>
    <name type="synonym">Eumeta japonica</name>
    <dbReference type="NCBI Taxonomy" id="151549"/>
    <lineage>
        <taxon>Eukaryota</taxon>
        <taxon>Metazoa</taxon>
        <taxon>Ecdysozoa</taxon>
        <taxon>Arthropoda</taxon>
        <taxon>Hexapoda</taxon>
        <taxon>Insecta</taxon>
        <taxon>Pterygota</taxon>
        <taxon>Neoptera</taxon>
        <taxon>Endopterygota</taxon>
        <taxon>Lepidoptera</taxon>
        <taxon>Glossata</taxon>
        <taxon>Ditrysia</taxon>
        <taxon>Tineoidea</taxon>
        <taxon>Psychidae</taxon>
        <taxon>Oiketicinae</taxon>
        <taxon>Eumeta</taxon>
    </lineage>
</organism>
<dbReference type="OrthoDB" id="296793at2759"/>
<keyword evidence="3" id="KW-1185">Reference proteome</keyword>
<comment type="caution">
    <text evidence="2">The sequence shown here is derived from an EMBL/GenBank/DDBJ whole genome shotgun (WGS) entry which is preliminary data.</text>
</comment>
<sequence>MKRFKSIRAHSVANLAQHKNGLARPSRYLTLTKYKCEVSVAIVMFHPMNKSLNGLLHFPSPPSPFHYPIPSSIRYLIPTQEPGHILVTTLRSRVTMGGGDQLLSGGSHARLPLENSIQKTSK</sequence>
<feature type="region of interest" description="Disordered" evidence="1">
    <location>
        <begin position="98"/>
        <end position="122"/>
    </location>
</feature>
<evidence type="ECO:0000313" key="3">
    <source>
        <dbReference type="Proteomes" id="UP000299102"/>
    </source>
</evidence>
<protein>
    <submittedName>
        <fullName evidence="2">Uncharacterized protein</fullName>
    </submittedName>
</protein>